<feature type="transmembrane region" description="Helical" evidence="1">
    <location>
        <begin position="233"/>
        <end position="254"/>
    </location>
</feature>
<reference evidence="2 3" key="1">
    <citation type="submission" date="2016-04" db="EMBL/GenBank/DDBJ databases">
        <title>Peptidophaga gingivicola gen. nov., sp. nov., isolated from human subgingival plaque.</title>
        <authorList>
            <person name="Beall C.J."/>
            <person name="Mokrzan E.M."/>
            <person name="Griffen A.L."/>
            <person name="Leys E.J."/>
        </authorList>
    </citation>
    <scope>NUCLEOTIDE SEQUENCE [LARGE SCALE GENOMIC DNA]</scope>
    <source>
        <strain evidence="2 3">BA112</strain>
    </source>
</reference>
<keyword evidence="3" id="KW-1185">Reference proteome</keyword>
<feature type="transmembrane region" description="Helical" evidence="1">
    <location>
        <begin position="419"/>
        <end position="440"/>
    </location>
</feature>
<feature type="transmembrane region" description="Helical" evidence="1">
    <location>
        <begin position="334"/>
        <end position="356"/>
    </location>
</feature>
<evidence type="ECO:0000313" key="3">
    <source>
        <dbReference type="Proteomes" id="UP000078368"/>
    </source>
</evidence>
<evidence type="ECO:0000256" key="1">
    <source>
        <dbReference type="SAM" id="Phobius"/>
    </source>
</evidence>
<feature type="transmembrane region" description="Helical" evidence="1">
    <location>
        <begin position="123"/>
        <end position="151"/>
    </location>
</feature>
<keyword evidence="1" id="KW-1133">Transmembrane helix</keyword>
<feature type="transmembrane region" description="Helical" evidence="1">
    <location>
        <begin position="187"/>
        <end position="206"/>
    </location>
</feature>
<proteinExistence type="predicted"/>
<name>A0A179B6I5_9ACTO</name>
<gene>
    <name evidence="2" type="ORF">A4H34_07755</name>
</gene>
<dbReference type="OrthoDB" id="2014935at2"/>
<dbReference type="Proteomes" id="UP000078368">
    <property type="component" value="Unassembled WGS sequence"/>
</dbReference>
<evidence type="ECO:0008006" key="4">
    <source>
        <dbReference type="Google" id="ProtNLM"/>
    </source>
</evidence>
<feature type="transmembrane region" description="Helical" evidence="1">
    <location>
        <begin position="384"/>
        <end position="407"/>
    </location>
</feature>
<feature type="transmembrane region" description="Helical" evidence="1">
    <location>
        <begin position="157"/>
        <end position="178"/>
    </location>
</feature>
<feature type="transmembrane region" description="Helical" evidence="1">
    <location>
        <begin position="291"/>
        <end position="309"/>
    </location>
</feature>
<dbReference type="EMBL" id="LVZK01000001">
    <property type="protein sequence ID" value="OAP86985.1"/>
    <property type="molecule type" value="Genomic_DNA"/>
</dbReference>
<sequence>MNGPRRALWTLTWKAHGRRLLAWPLAWTALVLAMASATRSLYPDGASRLRYASTIGSSRIQELFNGRGYNLTSAGGIEAFEVGMFGLVLVPVGASLLAVRLMRAEEALGRWEVVSAGGYGKTAPTAAAMAAQACSTALFGAASFAGLLLFGFPAGGAAKYCLILCLFALVFAAAAALLAQTVADAKAAGTAVMAWVMFCYLVRAAIDGRRLSATWLTPMGWLAEARPWGASRLWPYAACATAAAALAAAALALCRVRDLGGAAVSPRPGRAGAAKWIRGTRYVWRLTRSSAAGWCAAALCWAAPVGAMGDEIDVWAEQNPGIAQLFGGHAPRDFMSVLAVGIIGLLALAAGLATAAELRGEEASGRLGLVCSTRCGYASVMRAWFAQSALTAAAVAASGGFAYWISIGASTGKWELSSSLGAAALLLVPIVAVLAGAFAVFSYAPKAWAAVWALACWVAVVELLADPLDLPEWGRKLSPLYLVGRVPMESPSWIATGCVGAAALALALAGVKARPRDLAAG</sequence>
<dbReference type="STRING" id="1823756.A4H34_07755"/>
<accession>A0A179B6I5</accession>
<feature type="transmembrane region" description="Helical" evidence="1">
    <location>
        <begin position="82"/>
        <end position="102"/>
    </location>
</feature>
<dbReference type="AlphaFoldDB" id="A0A179B6I5"/>
<organism evidence="2 3">
    <name type="scientific">Peptidiphaga gingivicola</name>
    <dbReference type="NCBI Taxonomy" id="2741497"/>
    <lineage>
        <taxon>Bacteria</taxon>
        <taxon>Bacillati</taxon>
        <taxon>Actinomycetota</taxon>
        <taxon>Actinomycetes</taxon>
        <taxon>Actinomycetales</taxon>
        <taxon>Actinomycetaceae</taxon>
        <taxon>Peptidiphaga</taxon>
    </lineage>
</organism>
<keyword evidence="1" id="KW-0812">Transmembrane</keyword>
<comment type="caution">
    <text evidence="2">The sequence shown here is derived from an EMBL/GenBank/DDBJ whole genome shotgun (WGS) entry which is preliminary data.</text>
</comment>
<feature type="transmembrane region" description="Helical" evidence="1">
    <location>
        <begin position="447"/>
        <end position="465"/>
    </location>
</feature>
<evidence type="ECO:0000313" key="2">
    <source>
        <dbReference type="EMBL" id="OAP86985.1"/>
    </source>
</evidence>
<feature type="transmembrane region" description="Helical" evidence="1">
    <location>
        <begin position="492"/>
        <end position="511"/>
    </location>
</feature>
<protein>
    <recommendedName>
        <fullName evidence="4">ABC transporter permease</fullName>
    </recommendedName>
</protein>
<dbReference type="RefSeq" id="WP_064231595.1">
    <property type="nucleotide sequence ID" value="NZ_LVZK01000001.1"/>
</dbReference>
<keyword evidence="1" id="KW-0472">Membrane</keyword>